<accession>A0A3P6TDU1</accession>
<name>A0A3P6TDU1_DIBLA</name>
<feature type="region of interest" description="Disordered" evidence="1">
    <location>
        <begin position="1"/>
        <end position="61"/>
    </location>
</feature>
<evidence type="ECO:0000313" key="2">
    <source>
        <dbReference type="EMBL" id="VDK86336.1"/>
    </source>
</evidence>
<feature type="compositionally biased region" description="Polar residues" evidence="1">
    <location>
        <begin position="193"/>
        <end position="211"/>
    </location>
</feature>
<protein>
    <submittedName>
        <fullName evidence="2">Uncharacterized protein</fullName>
    </submittedName>
</protein>
<evidence type="ECO:0000313" key="3">
    <source>
        <dbReference type="Proteomes" id="UP000281553"/>
    </source>
</evidence>
<evidence type="ECO:0000256" key="1">
    <source>
        <dbReference type="SAM" id="MobiDB-lite"/>
    </source>
</evidence>
<feature type="region of interest" description="Disordered" evidence="1">
    <location>
        <begin position="140"/>
        <end position="237"/>
    </location>
</feature>
<reference evidence="2 3" key="1">
    <citation type="submission" date="2018-11" db="EMBL/GenBank/DDBJ databases">
        <authorList>
            <consortium name="Pathogen Informatics"/>
        </authorList>
    </citation>
    <scope>NUCLEOTIDE SEQUENCE [LARGE SCALE GENOMIC DNA]</scope>
</reference>
<keyword evidence="3" id="KW-1185">Reference proteome</keyword>
<dbReference type="OrthoDB" id="10629768at2759"/>
<organism evidence="2 3">
    <name type="scientific">Dibothriocephalus latus</name>
    <name type="common">Fish tapeworm</name>
    <name type="synonym">Diphyllobothrium latum</name>
    <dbReference type="NCBI Taxonomy" id="60516"/>
    <lineage>
        <taxon>Eukaryota</taxon>
        <taxon>Metazoa</taxon>
        <taxon>Spiralia</taxon>
        <taxon>Lophotrochozoa</taxon>
        <taxon>Platyhelminthes</taxon>
        <taxon>Cestoda</taxon>
        <taxon>Eucestoda</taxon>
        <taxon>Diphyllobothriidea</taxon>
        <taxon>Diphyllobothriidae</taxon>
        <taxon>Dibothriocephalus</taxon>
    </lineage>
</organism>
<sequence length="237" mass="25572">MGKCRYIRMASSPIQSSQRQGPRGSLLCGRSPDAEEGLSEQGGRASDLDPRRAQSMDLSRSCARPTALDLKPFHHSSYTETDEGTSSMEFLQTRSEALPIQNRKLSRRQLLAMTHASLPSPLKCPVTLPYYGQSPEINDISEFEDTDSGGGGIRFNGNGSNSVEHSRSQTHSPASGRHVNGQESGGRAPDSGIETTNMTVHTNGSSGNGDQEQMFEPAEPSLEDVQLGSFNSLQGML</sequence>
<dbReference type="EMBL" id="UYRU01044394">
    <property type="protein sequence ID" value="VDK86336.1"/>
    <property type="molecule type" value="Genomic_DNA"/>
</dbReference>
<dbReference type="AlphaFoldDB" id="A0A3P6TDU1"/>
<feature type="compositionally biased region" description="Polar residues" evidence="1">
    <location>
        <begin position="228"/>
        <end position="237"/>
    </location>
</feature>
<dbReference type="Proteomes" id="UP000281553">
    <property type="component" value="Unassembled WGS sequence"/>
</dbReference>
<gene>
    <name evidence="2" type="ORF">DILT_LOCUS3866</name>
</gene>
<proteinExistence type="predicted"/>